<dbReference type="InterPro" id="IPR036812">
    <property type="entry name" value="NAD(P)_OxRdtase_dom_sf"/>
</dbReference>
<feature type="domain" description="NADP-dependent oxidoreductase" evidence="2">
    <location>
        <begin position="16"/>
        <end position="322"/>
    </location>
</feature>
<dbReference type="SUPFAM" id="SSF51430">
    <property type="entry name" value="NAD(P)-linked oxidoreductase"/>
    <property type="match status" value="1"/>
</dbReference>
<reference evidence="3 4" key="1">
    <citation type="submission" date="2016-06" db="EMBL/GenBank/DDBJ databases">
        <authorList>
            <person name="Kjaerup R.B."/>
            <person name="Dalgaard T.S."/>
            <person name="Juul-Madsen H.R."/>
        </authorList>
    </citation>
    <scope>NUCLEOTIDE SEQUENCE [LARGE SCALE GENOMIC DNA]</scope>
    <source>
        <strain evidence="3 4">DSM 43913</strain>
    </source>
</reference>
<sequence>MEFHQLGRSGLRVSTVTLGTFNFGGPTDEAAAEEIIHTALDAGVNLVDTANAYQDGRSEQILGKAIRHRRDDVLIATKCYNEVGPGPNDWGNSAYAIKRECERSLRRLGVDHIDIFHLHRHDLRTPVEETLGALADLVRDGKVRYIGTSTMPSPEEMAEQAGLGVVPTWRLVEMAVLARGSLGIPGPVAEQSPYNLLEREVERDILPICREYGVGFVAYSPLAMGYLSERFLGEPPAAARFTEWWSPSGAIWEPVQRALAALLDLAAEHGQSLPEFAHSWLAGSGDVTSTIIGPRTLEQLTLALKATGTVVDAQARQAVDAIVPPGSSLWFRTIEQGHRGKRDSEEC</sequence>
<dbReference type="EMBL" id="LT607733">
    <property type="protein sequence ID" value="SCG17056.1"/>
    <property type="molecule type" value="Genomic_DNA"/>
</dbReference>
<dbReference type="PANTHER" id="PTHR43364:SF4">
    <property type="entry name" value="NAD(P)-LINKED OXIDOREDUCTASE SUPERFAMILY PROTEIN"/>
    <property type="match status" value="1"/>
</dbReference>
<dbReference type="PANTHER" id="PTHR43364">
    <property type="entry name" value="NADH-SPECIFIC METHYLGLYOXAL REDUCTASE-RELATED"/>
    <property type="match status" value="1"/>
</dbReference>
<protein>
    <submittedName>
        <fullName evidence="3">Predicted oxidoreductase</fullName>
    </submittedName>
</protein>
<dbReference type="Pfam" id="PF00248">
    <property type="entry name" value="Aldo_ket_red"/>
    <property type="match status" value="1"/>
</dbReference>
<evidence type="ECO:0000313" key="4">
    <source>
        <dbReference type="Proteomes" id="UP000198251"/>
    </source>
</evidence>
<accession>A0A1C5GD45</accession>
<name>A0A1C5GD45_MICEH</name>
<dbReference type="AlphaFoldDB" id="A0A1C5GD45"/>
<proteinExistence type="predicted"/>
<evidence type="ECO:0000256" key="1">
    <source>
        <dbReference type="ARBA" id="ARBA00023002"/>
    </source>
</evidence>
<dbReference type="Proteomes" id="UP000198251">
    <property type="component" value="Chromosome I"/>
</dbReference>
<keyword evidence="4" id="KW-1185">Reference proteome</keyword>
<dbReference type="GeneID" id="95803104"/>
<dbReference type="InterPro" id="IPR023210">
    <property type="entry name" value="NADP_OxRdtase_dom"/>
</dbReference>
<dbReference type="Gene3D" id="3.20.20.100">
    <property type="entry name" value="NADP-dependent oxidoreductase domain"/>
    <property type="match status" value="1"/>
</dbReference>
<gene>
    <name evidence="3" type="ORF">GA0070610_3360</name>
</gene>
<evidence type="ECO:0000259" key="2">
    <source>
        <dbReference type="Pfam" id="PF00248"/>
    </source>
</evidence>
<dbReference type="GO" id="GO:0005829">
    <property type="term" value="C:cytosol"/>
    <property type="evidence" value="ECO:0007669"/>
    <property type="project" value="TreeGrafter"/>
</dbReference>
<keyword evidence="1" id="KW-0560">Oxidoreductase</keyword>
<organism evidence="3 4">
    <name type="scientific">Micromonospora echinofusca</name>
    <dbReference type="NCBI Taxonomy" id="47858"/>
    <lineage>
        <taxon>Bacteria</taxon>
        <taxon>Bacillati</taxon>
        <taxon>Actinomycetota</taxon>
        <taxon>Actinomycetes</taxon>
        <taxon>Micromonosporales</taxon>
        <taxon>Micromonosporaceae</taxon>
        <taxon>Micromonospora</taxon>
    </lineage>
</organism>
<dbReference type="GO" id="GO:0016491">
    <property type="term" value="F:oxidoreductase activity"/>
    <property type="evidence" value="ECO:0007669"/>
    <property type="project" value="UniProtKB-KW"/>
</dbReference>
<dbReference type="RefSeq" id="WP_089000860.1">
    <property type="nucleotide sequence ID" value="NZ_JBFAAC010000016.1"/>
</dbReference>
<evidence type="ECO:0000313" key="3">
    <source>
        <dbReference type="EMBL" id="SCG17056.1"/>
    </source>
</evidence>
<dbReference type="InterPro" id="IPR050523">
    <property type="entry name" value="AKR_Detox_Biosynth"/>
</dbReference>